<proteinExistence type="predicted"/>
<dbReference type="PANTHER" id="PTHR43439:SF2">
    <property type="entry name" value="ENZYME, PUTATIVE (JCVI)-RELATED"/>
    <property type="match status" value="1"/>
</dbReference>
<evidence type="ECO:0000259" key="3">
    <source>
        <dbReference type="Pfam" id="PF00501"/>
    </source>
</evidence>
<feature type="domain" description="AMP-dependent synthetase/ligase" evidence="3">
    <location>
        <begin position="79"/>
        <end position="236"/>
    </location>
</feature>
<evidence type="ECO:0000313" key="4">
    <source>
        <dbReference type="EMBL" id="KUK16658.1"/>
    </source>
</evidence>
<reference evidence="5" key="1">
    <citation type="journal article" date="2015" name="MBio">
        <title>Genome-Resolved Metagenomic Analysis Reveals Roles for Candidate Phyla and Other Microbial Community Members in Biogeochemical Transformations in Oil Reservoirs.</title>
        <authorList>
            <person name="Hu P."/>
            <person name="Tom L."/>
            <person name="Singh A."/>
            <person name="Thomas B.C."/>
            <person name="Baker B.J."/>
            <person name="Piceno Y.M."/>
            <person name="Andersen G.L."/>
            <person name="Banfield J.F."/>
        </authorList>
    </citation>
    <scope>NUCLEOTIDE SEQUENCE [LARGE SCALE GENOMIC DNA]</scope>
</reference>
<comment type="caution">
    <text evidence="4">The sequence shown here is derived from an EMBL/GenBank/DDBJ whole genome shotgun (WGS) entry which is preliminary data.</text>
</comment>
<dbReference type="InterPro" id="IPR000873">
    <property type="entry name" value="AMP-dep_synth/lig_dom"/>
</dbReference>
<protein>
    <recommendedName>
        <fullName evidence="3">AMP-dependent synthetase/ligase domain-containing protein</fullName>
    </recommendedName>
</protein>
<sequence>MGGILLGKRDLEDLRYTAETAYKTTEFWKEKFSEINVEEITPEALASAINKIFIAPHTLSDTEIIWPNYIKKREIFHGIMRTSGTTGEPKRIPFTKDDKRRYGRQVWPWVRVYIDNGAKIASFFPQLPSSSGVFAFGSLESVNAKLAYHQIPIQYLRMKDALIKELRNIRATAIFALTTAAYVLGLTLPEDIKSDIQVIVVGGETLTEELAKATLENFPNAVIIDNFGSTEDGITGYRIVKKNKAEPFIFPESLIILREHGDEEYREYQEIYITKIMKEGELTGLPLFNYKIGDLAKVVDGKVMNIIRTKDVISLAGAKLHIDQVMDIVHRYPFLVDFVIIYHPLSPGNPKPKAIIKVGYVGEKPSGIEDEIRGLIYEANNPVRYEVEEAKSSELVVEAVPAEKVREGLPQKPGKTKRIFIVGKDL</sequence>
<dbReference type="AlphaFoldDB" id="A0A117L0N3"/>
<dbReference type="Pfam" id="PF00501">
    <property type="entry name" value="AMP-binding"/>
    <property type="match status" value="1"/>
</dbReference>
<dbReference type="Proteomes" id="UP000053911">
    <property type="component" value="Unassembled WGS sequence"/>
</dbReference>
<accession>A0A117L0N3</accession>
<name>A0A117L0N3_9EURY</name>
<dbReference type="PANTHER" id="PTHR43439">
    <property type="entry name" value="PHENYLACETATE-COENZYME A LIGASE"/>
    <property type="match status" value="1"/>
</dbReference>
<dbReference type="PATRIC" id="fig|172049.5.peg.473"/>
<keyword evidence="1" id="KW-0596">Phosphopantetheine</keyword>
<dbReference type="RefSeq" id="WP_283218003.1">
    <property type="nucleotide sequence ID" value="NZ_LGFD01000084.1"/>
</dbReference>
<evidence type="ECO:0000313" key="5">
    <source>
        <dbReference type="Proteomes" id="UP000053911"/>
    </source>
</evidence>
<dbReference type="InterPro" id="IPR042099">
    <property type="entry name" value="ANL_N_sf"/>
</dbReference>
<dbReference type="InterPro" id="IPR051414">
    <property type="entry name" value="Adenylate-forming_Reductase"/>
</dbReference>
<evidence type="ECO:0000256" key="1">
    <source>
        <dbReference type="ARBA" id="ARBA00022450"/>
    </source>
</evidence>
<dbReference type="Gene3D" id="3.40.50.12780">
    <property type="entry name" value="N-terminal domain of ligase-like"/>
    <property type="match status" value="1"/>
</dbReference>
<organism evidence="4 5">
    <name type="scientific">Thermococcus sibiricus</name>
    <dbReference type="NCBI Taxonomy" id="172049"/>
    <lineage>
        <taxon>Archaea</taxon>
        <taxon>Methanobacteriati</taxon>
        <taxon>Methanobacteriota</taxon>
        <taxon>Thermococci</taxon>
        <taxon>Thermococcales</taxon>
        <taxon>Thermococcaceae</taxon>
        <taxon>Thermococcus</taxon>
    </lineage>
</organism>
<dbReference type="PROSITE" id="PS00455">
    <property type="entry name" value="AMP_BINDING"/>
    <property type="match status" value="1"/>
</dbReference>
<dbReference type="SUPFAM" id="SSF56801">
    <property type="entry name" value="Acetyl-CoA synthetase-like"/>
    <property type="match status" value="1"/>
</dbReference>
<evidence type="ECO:0000256" key="2">
    <source>
        <dbReference type="ARBA" id="ARBA00022553"/>
    </source>
</evidence>
<dbReference type="InterPro" id="IPR020845">
    <property type="entry name" value="AMP-binding_CS"/>
</dbReference>
<gene>
    <name evidence="4" type="ORF">XD54_2049</name>
</gene>
<dbReference type="EMBL" id="LGFD01000084">
    <property type="protein sequence ID" value="KUK16658.1"/>
    <property type="molecule type" value="Genomic_DNA"/>
</dbReference>
<keyword evidence="2" id="KW-0597">Phosphoprotein</keyword>